<accession>A0A839QWM7</accession>
<gene>
    <name evidence="4" type="ORF">FHX50_000639</name>
</gene>
<comment type="caution">
    <text evidence="4">The sequence shown here is derived from an EMBL/GenBank/DDBJ whole genome shotgun (WGS) entry which is preliminary data.</text>
</comment>
<sequence>MSDTFDALDPSTQTTALSPLADVDFPDEQERGLSPKERSAVDALPADSALLIVRKGPNLGARFLLDAEKTVAGRHPSCDIFLDDVTVSRRHVAFLRHGGQFVVRDMGSLNGTYVERERVDEATLVNGQEVQIGKYRMTFHQIVS</sequence>
<keyword evidence="1" id="KW-0597">Phosphoprotein</keyword>
<dbReference type="InterPro" id="IPR000253">
    <property type="entry name" value="FHA_dom"/>
</dbReference>
<feature type="domain" description="FHA" evidence="3">
    <location>
        <begin position="70"/>
        <end position="119"/>
    </location>
</feature>
<protein>
    <submittedName>
        <fullName evidence="4">PSer/pThr/pTyr-binding forkhead associated (FHA) protein</fullName>
    </submittedName>
</protein>
<dbReference type="RefSeq" id="WP_183374391.1">
    <property type="nucleotide sequence ID" value="NZ_CBCSFZ010000002.1"/>
</dbReference>
<proteinExistence type="predicted"/>
<feature type="compositionally biased region" description="Basic and acidic residues" evidence="2">
    <location>
        <begin position="28"/>
        <end position="40"/>
    </location>
</feature>
<dbReference type="SMART" id="SM00240">
    <property type="entry name" value="FHA"/>
    <property type="match status" value="1"/>
</dbReference>
<dbReference type="Proteomes" id="UP000568050">
    <property type="component" value="Unassembled WGS sequence"/>
</dbReference>
<name>A0A839QWM7_9MICO</name>
<feature type="region of interest" description="Disordered" evidence="2">
    <location>
        <begin position="1"/>
        <end position="40"/>
    </location>
</feature>
<dbReference type="PANTHER" id="PTHR23308">
    <property type="entry name" value="NUCLEAR INHIBITOR OF PROTEIN PHOSPHATASE-1"/>
    <property type="match status" value="1"/>
</dbReference>
<evidence type="ECO:0000256" key="2">
    <source>
        <dbReference type="SAM" id="MobiDB-lite"/>
    </source>
</evidence>
<dbReference type="SUPFAM" id="SSF49879">
    <property type="entry name" value="SMAD/FHA domain"/>
    <property type="match status" value="1"/>
</dbReference>
<dbReference type="AlphaFoldDB" id="A0A839QWM7"/>
<dbReference type="InterPro" id="IPR008984">
    <property type="entry name" value="SMAD_FHA_dom_sf"/>
</dbReference>
<organism evidence="4 5">
    <name type="scientific">Helcobacillus massiliensis</name>
    <dbReference type="NCBI Taxonomy" id="521392"/>
    <lineage>
        <taxon>Bacteria</taxon>
        <taxon>Bacillati</taxon>
        <taxon>Actinomycetota</taxon>
        <taxon>Actinomycetes</taxon>
        <taxon>Micrococcales</taxon>
        <taxon>Dermabacteraceae</taxon>
        <taxon>Helcobacillus</taxon>
    </lineage>
</organism>
<dbReference type="InterPro" id="IPR050923">
    <property type="entry name" value="Cell_Proc_Reg/RNA_Proc"/>
</dbReference>
<dbReference type="PROSITE" id="PS50006">
    <property type="entry name" value="FHA_DOMAIN"/>
    <property type="match status" value="1"/>
</dbReference>
<evidence type="ECO:0000259" key="3">
    <source>
        <dbReference type="PROSITE" id="PS50006"/>
    </source>
</evidence>
<evidence type="ECO:0000256" key="1">
    <source>
        <dbReference type="ARBA" id="ARBA00022553"/>
    </source>
</evidence>
<evidence type="ECO:0000313" key="4">
    <source>
        <dbReference type="EMBL" id="MBB3022391.1"/>
    </source>
</evidence>
<dbReference type="Pfam" id="PF00498">
    <property type="entry name" value="FHA"/>
    <property type="match status" value="1"/>
</dbReference>
<dbReference type="EMBL" id="JACHWP010000001">
    <property type="protein sequence ID" value="MBB3022391.1"/>
    <property type="molecule type" value="Genomic_DNA"/>
</dbReference>
<reference evidence="4 5" key="1">
    <citation type="submission" date="2020-08" db="EMBL/GenBank/DDBJ databases">
        <title>Sequencing the genomes of 1000 actinobacteria strains.</title>
        <authorList>
            <person name="Klenk H.-P."/>
        </authorList>
    </citation>
    <scope>NUCLEOTIDE SEQUENCE [LARGE SCALE GENOMIC DNA]</scope>
    <source>
        <strain evidence="4 5">DSM 23040</strain>
    </source>
</reference>
<dbReference type="Gene3D" id="2.60.200.20">
    <property type="match status" value="1"/>
</dbReference>
<keyword evidence="5" id="KW-1185">Reference proteome</keyword>
<evidence type="ECO:0000313" key="5">
    <source>
        <dbReference type="Proteomes" id="UP000568050"/>
    </source>
</evidence>
<dbReference type="CDD" id="cd22684">
    <property type="entry name" value="FHA_GarA_OdhI-like"/>
    <property type="match status" value="1"/>
</dbReference>